<proteinExistence type="predicted"/>
<dbReference type="EMBL" id="ABYK01000028">
    <property type="protein sequence ID" value="EDZ93730.1"/>
    <property type="molecule type" value="Genomic_DNA"/>
</dbReference>
<organism evidence="1 2">
    <name type="scientific">Limnospira maxima CS-328</name>
    <dbReference type="NCBI Taxonomy" id="513049"/>
    <lineage>
        <taxon>Bacteria</taxon>
        <taxon>Bacillati</taxon>
        <taxon>Cyanobacteriota</taxon>
        <taxon>Cyanophyceae</taxon>
        <taxon>Oscillatoriophycideae</taxon>
        <taxon>Oscillatoriales</taxon>
        <taxon>Sirenicapillariaceae</taxon>
        <taxon>Limnospira</taxon>
    </lineage>
</organism>
<reference evidence="1 2" key="1">
    <citation type="journal article" date="2011" name="Appl. Environ. Microbiol.">
        <title>Contribution of a Sodium Ion Gradient to Energy Conservation during Fermentation in the Cyanobacterium Arthrospira (Spirulina) maxima CS-328.</title>
        <authorList>
            <person name="Carrieri D."/>
            <person name="Ananyev G."/>
            <person name="Lenz O."/>
            <person name="Bryant D.A."/>
            <person name="Dismukes G.C."/>
        </authorList>
    </citation>
    <scope>NUCLEOTIDE SEQUENCE [LARGE SCALE GENOMIC DNA]</scope>
    <source>
        <strain evidence="1 2">CS-328</strain>
    </source>
</reference>
<dbReference type="AlphaFoldDB" id="B5W407"/>
<gene>
    <name evidence="1" type="ORF">AmaxDRAFT_3505</name>
</gene>
<keyword evidence="2" id="KW-1185">Reference proteome</keyword>
<sequence>MSTDTLNPDQSGDRTVVYKAFRPQLNDHQGGLMVKHAGYARFLMRLSPPACGPAGGEVDRVRRCFCSIIPLAPGWHGRVTL</sequence>
<comment type="caution">
    <text evidence="1">The sequence shown here is derived from an EMBL/GenBank/DDBJ whole genome shotgun (WGS) entry which is preliminary data.</text>
</comment>
<evidence type="ECO:0000313" key="1">
    <source>
        <dbReference type="EMBL" id="EDZ93730.1"/>
    </source>
</evidence>
<dbReference type="Proteomes" id="UP000004061">
    <property type="component" value="Unassembled WGS sequence"/>
</dbReference>
<evidence type="ECO:0000313" key="2">
    <source>
        <dbReference type="Proteomes" id="UP000004061"/>
    </source>
</evidence>
<name>B5W407_LIMMA</name>
<accession>B5W407</accession>
<protein>
    <submittedName>
        <fullName evidence="1">Uncharacterized protein</fullName>
    </submittedName>
</protein>